<accession>A0ABD3E2Z1</accession>
<evidence type="ECO:0000259" key="7">
    <source>
        <dbReference type="PROSITE" id="PS51671"/>
    </source>
</evidence>
<evidence type="ECO:0000313" key="8">
    <source>
        <dbReference type="EMBL" id="KAL3648875.1"/>
    </source>
</evidence>
<proteinExistence type="predicted"/>
<organism evidence="8 9">
    <name type="scientific">Castilleja foliolosa</name>
    <dbReference type="NCBI Taxonomy" id="1961234"/>
    <lineage>
        <taxon>Eukaryota</taxon>
        <taxon>Viridiplantae</taxon>
        <taxon>Streptophyta</taxon>
        <taxon>Embryophyta</taxon>
        <taxon>Tracheophyta</taxon>
        <taxon>Spermatophyta</taxon>
        <taxon>Magnoliopsida</taxon>
        <taxon>eudicotyledons</taxon>
        <taxon>Gunneridae</taxon>
        <taxon>Pentapetalae</taxon>
        <taxon>asterids</taxon>
        <taxon>lamiids</taxon>
        <taxon>Lamiales</taxon>
        <taxon>Orobanchaceae</taxon>
        <taxon>Pedicularideae</taxon>
        <taxon>Castillejinae</taxon>
        <taxon>Castilleja</taxon>
    </lineage>
</organism>
<keyword evidence="4" id="KW-0539">Nucleus</keyword>
<evidence type="ECO:0000313" key="9">
    <source>
        <dbReference type="Proteomes" id="UP001632038"/>
    </source>
</evidence>
<dbReference type="InterPro" id="IPR051358">
    <property type="entry name" value="TF_AMS/ICE1/BHLH6-like"/>
</dbReference>
<dbReference type="GO" id="GO:0005634">
    <property type="term" value="C:nucleus"/>
    <property type="evidence" value="ECO:0007669"/>
    <property type="project" value="UniProtKB-SubCell"/>
</dbReference>
<protein>
    <recommendedName>
        <fullName evidence="10">BHLH domain-containing protein</fullName>
    </recommendedName>
</protein>
<dbReference type="EMBL" id="JAVIJP010000007">
    <property type="protein sequence ID" value="KAL3648875.1"/>
    <property type="molecule type" value="Genomic_DNA"/>
</dbReference>
<dbReference type="InterPro" id="IPR036638">
    <property type="entry name" value="HLH_DNA-bd_sf"/>
</dbReference>
<gene>
    <name evidence="8" type="ORF">CASFOL_005278</name>
</gene>
<reference evidence="9" key="1">
    <citation type="journal article" date="2024" name="IScience">
        <title>Strigolactones Initiate the Formation of Haustorium-like Structures in Castilleja.</title>
        <authorList>
            <person name="Buerger M."/>
            <person name="Peterson D."/>
            <person name="Chory J."/>
        </authorList>
    </citation>
    <scope>NUCLEOTIDE SEQUENCE [LARGE SCALE GENOMIC DNA]</scope>
</reference>
<dbReference type="AlphaFoldDB" id="A0ABD3E2Z1"/>
<evidence type="ECO:0000256" key="4">
    <source>
        <dbReference type="ARBA" id="ARBA00023242"/>
    </source>
</evidence>
<dbReference type="SMART" id="SM00353">
    <property type="entry name" value="HLH"/>
    <property type="match status" value="1"/>
</dbReference>
<feature type="domain" description="ACT" evidence="7">
    <location>
        <begin position="158"/>
        <end position="227"/>
    </location>
</feature>
<comment type="caution">
    <text evidence="8">The sequence shown here is derived from an EMBL/GenBank/DDBJ whole genome shotgun (WGS) entry which is preliminary data.</text>
</comment>
<dbReference type="InterPro" id="IPR002912">
    <property type="entry name" value="ACT_dom"/>
</dbReference>
<evidence type="ECO:0000256" key="1">
    <source>
        <dbReference type="ARBA" id="ARBA00004123"/>
    </source>
</evidence>
<evidence type="ECO:0008006" key="10">
    <source>
        <dbReference type="Google" id="ProtNLM"/>
    </source>
</evidence>
<evidence type="ECO:0000259" key="6">
    <source>
        <dbReference type="PROSITE" id="PS50888"/>
    </source>
</evidence>
<keyword evidence="9" id="KW-1185">Reference proteome</keyword>
<dbReference type="PANTHER" id="PTHR31945">
    <property type="entry name" value="TRANSCRIPTION FACTOR SCREAM2-RELATED"/>
    <property type="match status" value="1"/>
</dbReference>
<comment type="subcellular location">
    <subcellularLocation>
        <location evidence="1">Nucleus</location>
    </subcellularLocation>
</comment>
<dbReference type="PROSITE" id="PS51671">
    <property type="entry name" value="ACT"/>
    <property type="match status" value="1"/>
</dbReference>
<dbReference type="PANTHER" id="PTHR31945:SF53">
    <property type="entry name" value="BHLH DOMAIN-CONTAINING PROTEIN"/>
    <property type="match status" value="1"/>
</dbReference>
<dbReference type="PROSITE" id="PS50888">
    <property type="entry name" value="BHLH"/>
    <property type="match status" value="1"/>
</dbReference>
<dbReference type="CDD" id="cd00083">
    <property type="entry name" value="bHLH_SF"/>
    <property type="match status" value="1"/>
</dbReference>
<evidence type="ECO:0000256" key="5">
    <source>
        <dbReference type="SAM" id="MobiDB-lite"/>
    </source>
</evidence>
<dbReference type="SUPFAM" id="SSF47459">
    <property type="entry name" value="HLH, helix-loop-helix DNA-binding domain"/>
    <property type="match status" value="1"/>
</dbReference>
<feature type="domain" description="BHLH" evidence="6">
    <location>
        <begin position="61"/>
        <end position="113"/>
    </location>
</feature>
<dbReference type="Gene3D" id="4.10.280.10">
    <property type="entry name" value="Helix-loop-helix DNA-binding domain"/>
    <property type="match status" value="1"/>
</dbReference>
<dbReference type="Pfam" id="PF00010">
    <property type="entry name" value="HLH"/>
    <property type="match status" value="1"/>
</dbReference>
<evidence type="ECO:0000256" key="3">
    <source>
        <dbReference type="ARBA" id="ARBA00023163"/>
    </source>
</evidence>
<feature type="region of interest" description="Disordered" evidence="5">
    <location>
        <begin position="51"/>
        <end position="76"/>
    </location>
</feature>
<sequence>MGDGGKGQLAMQENEEDEIIRLLLGIMEGYTDTVIPPLSYFSPKFSGITNINEMGSSSSRKKQKKNKEEERQRRAEMREKYSVLQTMLPTLSNTVKAPKEKIIDNTVSFIKHLEQEEKELLESLKKIQREDEAKPVISRCITNPNSNVKFTASKGVTFLEIQLPFKRGSVVKIVEVLQKNGAEVLEARMNVNDDDDQRLLTFTATVMVASGGDKAIGMIREEILLNL</sequence>
<name>A0ABD3E2Z1_9LAMI</name>
<dbReference type="InterPro" id="IPR011598">
    <property type="entry name" value="bHLH_dom"/>
</dbReference>
<keyword evidence="2" id="KW-0805">Transcription regulation</keyword>
<dbReference type="Proteomes" id="UP001632038">
    <property type="component" value="Unassembled WGS sequence"/>
</dbReference>
<evidence type="ECO:0000256" key="2">
    <source>
        <dbReference type="ARBA" id="ARBA00023015"/>
    </source>
</evidence>
<feature type="compositionally biased region" description="Basic and acidic residues" evidence="5">
    <location>
        <begin position="66"/>
        <end position="76"/>
    </location>
</feature>
<keyword evidence="3" id="KW-0804">Transcription</keyword>